<evidence type="ECO:0000256" key="1">
    <source>
        <dbReference type="ARBA" id="ARBA00022837"/>
    </source>
</evidence>
<accession>A0A146KEZ2</accession>
<gene>
    <name evidence="3" type="ORF">TPC1_13674</name>
</gene>
<protein>
    <submittedName>
        <fullName evidence="3">EF-hand domain pair-containing protein</fullName>
    </submittedName>
</protein>
<feature type="non-terminal residue" evidence="3">
    <location>
        <position position="1"/>
    </location>
</feature>
<dbReference type="InterPro" id="IPR011992">
    <property type="entry name" value="EF-hand-dom_pair"/>
</dbReference>
<keyword evidence="1" id="KW-0106">Calcium</keyword>
<dbReference type="SMART" id="SM00054">
    <property type="entry name" value="EFh"/>
    <property type="match status" value="2"/>
</dbReference>
<name>A0A146KEZ2_9EUKA</name>
<dbReference type="EMBL" id="GDID01002737">
    <property type="protein sequence ID" value="JAP93869.1"/>
    <property type="molecule type" value="Transcribed_RNA"/>
</dbReference>
<dbReference type="PROSITE" id="PS00018">
    <property type="entry name" value="EF_HAND_1"/>
    <property type="match status" value="1"/>
</dbReference>
<dbReference type="AlphaFoldDB" id="A0A146KEZ2"/>
<dbReference type="SUPFAM" id="SSF47473">
    <property type="entry name" value="EF-hand"/>
    <property type="match status" value="1"/>
</dbReference>
<feature type="domain" description="EF-hand" evidence="2">
    <location>
        <begin position="32"/>
        <end position="67"/>
    </location>
</feature>
<dbReference type="Pfam" id="PF00036">
    <property type="entry name" value="EF-hand_1"/>
    <property type="match status" value="1"/>
</dbReference>
<dbReference type="Pfam" id="PF13202">
    <property type="entry name" value="EF-hand_5"/>
    <property type="match status" value="1"/>
</dbReference>
<dbReference type="InterPro" id="IPR018247">
    <property type="entry name" value="EF_Hand_1_Ca_BS"/>
</dbReference>
<dbReference type="InterPro" id="IPR002048">
    <property type="entry name" value="EF_hand_dom"/>
</dbReference>
<evidence type="ECO:0000313" key="3">
    <source>
        <dbReference type="EMBL" id="JAP93869.1"/>
    </source>
</evidence>
<evidence type="ECO:0000259" key="2">
    <source>
        <dbReference type="PROSITE" id="PS50222"/>
    </source>
</evidence>
<proteinExistence type="predicted"/>
<dbReference type="GO" id="GO:0005509">
    <property type="term" value="F:calcium ion binding"/>
    <property type="evidence" value="ECO:0007669"/>
    <property type="project" value="InterPro"/>
</dbReference>
<reference evidence="3" key="1">
    <citation type="submission" date="2015-07" db="EMBL/GenBank/DDBJ databases">
        <title>Adaptation to a free-living lifestyle via gene acquisitions in the diplomonad Trepomonas sp. PC1.</title>
        <authorList>
            <person name="Xu F."/>
            <person name="Jerlstrom-Hultqvist J."/>
            <person name="Kolisko M."/>
            <person name="Simpson A.G.B."/>
            <person name="Roger A.J."/>
            <person name="Svard S.G."/>
            <person name="Andersson J.O."/>
        </authorList>
    </citation>
    <scope>NUCLEOTIDE SEQUENCE</scope>
    <source>
        <strain evidence="3">PC1</strain>
    </source>
</reference>
<sequence>PSSSYYCKLFEQLRDSPTSISKDKFISSFNQIDTQGMQELFKMIDTNQDGKIQFSEFCSFIYALDNADLDSKSSVLFYLADKNFDGKIGGTEFKDLLCELSVQSDIQCILETKSEMDYFEFDEILKQIE</sequence>
<dbReference type="PROSITE" id="PS50222">
    <property type="entry name" value="EF_HAND_2"/>
    <property type="match status" value="1"/>
</dbReference>
<organism evidence="3">
    <name type="scientific">Trepomonas sp. PC1</name>
    <dbReference type="NCBI Taxonomy" id="1076344"/>
    <lineage>
        <taxon>Eukaryota</taxon>
        <taxon>Metamonada</taxon>
        <taxon>Diplomonadida</taxon>
        <taxon>Hexamitidae</taxon>
        <taxon>Hexamitinae</taxon>
        <taxon>Trepomonas</taxon>
    </lineage>
</organism>
<dbReference type="Gene3D" id="1.10.238.10">
    <property type="entry name" value="EF-hand"/>
    <property type="match status" value="1"/>
</dbReference>